<keyword evidence="1" id="KW-0472">Membrane</keyword>
<proteinExistence type="predicted"/>
<keyword evidence="1" id="KW-1133">Transmembrane helix</keyword>
<organism evidence="2 3">
    <name type="scientific">Candidatus Sungbacteria bacterium RIFCSPLOWO2_01_FULL_60_25</name>
    <dbReference type="NCBI Taxonomy" id="1802281"/>
    <lineage>
        <taxon>Bacteria</taxon>
        <taxon>Candidatus Sungiibacteriota</taxon>
    </lineage>
</organism>
<keyword evidence="1" id="KW-0812">Transmembrane</keyword>
<dbReference type="AlphaFoldDB" id="A0A1G2LE67"/>
<comment type="caution">
    <text evidence="2">The sequence shown here is derived from an EMBL/GenBank/DDBJ whole genome shotgun (WGS) entry which is preliminary data.</text>
</comment>
<accession>A0A1G2LE67</accession>
<reference evidence="2 3" key="1">
    <citation type="journal article" date="2016" name="Nat. Commun.">
        <title>Thousands of microbial genomes shed light on interconnected biogeochemical processes in an aquifer system.</title>
        <authorList>
            <person name="Anantharaman K."/>
            <person name="Brown C.T."/>
            <person name="Hug L.A."/>
            <person name="Sharon I."/>
            <person name="Castelle C.J."/>
            <person name="Probst A.J."/>
            <person name="Thomas B.C."/>
            <person name="Singh A."/>
            <person name="Wilkins M.J."/>
            <person name="Karaoz U."/>
            <person name="Brodie E.L."/>
            <person name="Williams K.H."/>
            <person name="Hubbard S.S."/>
            <person name="Banfield J.F."/>
        </authorList>
    </citation>
    <scope>NUCLEOTIDE SEQUENCE [LARGE SCALE GENOMIC DNA]</scope>
</reference>
<evidence type="ECO:0000313" key="2">
    <source>
        <dbReference type="EMBL" id="OHA09935.1"/>
    </source>
</evidence>
<dbReference type="Proteomes" id="UP000178977">
    <property type="component" value="Unassembled WGS sequence"/>
</dbReference>
<name>A0A1G2LE67_9BACT</name>
<feature type="transmembrane region" description="Helical" evidence="1">
    <location>
        <begin position="12"/>
        <end position="32"/>
    </location>
</feature>
<evidence type="ECO:0000256" key="1">
    <source>
        <dbReference type="SAM" id="Phobius"/>
    </source>
</evidence>
<gene>
    <name evidence="2" type="ORF">A3A44_03680</name>
</gene>
<protein>
    <submittedName>
        <fullName evidence="2">Uncharacterized protein</fullName>
    </submittedName>
</protein>
<evidence type="ECO:0000313" key="3">
    <source>
        <dbReference type="Proteomes" id="UP000178977"/>
    </source>
</evidence>
<dbReference type="EMBL" id="MHQT01000009">
    <property type="protein sequence ID" value="OHA09935.1"/>
    <property type="molecule type" value="Genomic_DNA"/>
</dbReference>
<dbReference type="STRING" id="1802281.A3A44_03680"/>
<sequence>MKTSEKPGFSIGSLVVVIALVLVGAAGVYFYAVAPSDGSGVPPPAAPAPTPGPIVISGEIACLPHRGDGPATEECIYGLRGDDRNHYGLRGIDQQRFVSGELNVGKRVRVSGTLVLPETNERYDIVGRIDVSDINVQGNAPGTRIPFQAEFPTKIVYATDQSVDLNALRADCRERKGTFNECGTVCAPDAETCVAVCAFTCELR</sequence>